<feature type="signal peptide" evidence="1">
    <location>
        <begin position="1"/>
        <end position="20"/>
    </location>
</feature>
<keyword evidence="4" id="KW-1185">Reference proteome</keyword>
<proteinExistence type="predicted"/>
<feature type="domain" description="BPTI/Kunitz inhibitor" evidence="2">
    <location>
        <begin position="26"/>
        <end position="79"/>
    </location>
</feature>
<sequence length="89" mass="10445">MNKVLSYLIVVAIMFQAVNSFDVKDCFLPFKYPGGIDCYARLVRYHWNHWSQCCEEVIWDGCNDTPNNFYSYEECECVAGDFCRACYKP</sequence>
<dbReference type="PROSITE" id="PS50279">
    <property type="entry name" value="BPTI_KUNITZ_2"/>
    <property type="match status" value="1"/>
</dbReference>
<evidence type="ECO:0000313" key="3">
    <source>
        <dbReference type="EMBL" id="CAG9832576.1"/>
    </source>
</evidence>
<dbReference type="Proteomes" id="UP001153709">
    <property type="component" value="Chromosome 4"/>
</dbReference>
<keyword evidence="1" id="KW-0732">Signal</keyword>
<protein>
    <recommendedName>
        <fullName evidence="2">BPTI/Kunitz inhibitor domain-containing protein</fullName>
    </recommendedName>
</protein>
<feature type="chain" id="PRO_5040236089" description="BPTI/Kunitz inhibitor domain-containing protein" evidence="1">
    <location>
        <begin position="21"/>
        <end position="89"/>
    </location>
</feature>
<evidence type="ECO:0000256" key="1">
    <source>
        <dbReference type="SAM" id="SignalP"/>
    </source>
</evidence>
<dbReference type="InterPro" id="IPR002223">
    <property type="entry name" value="Kunitz_BPTI"/>
</dbReference>
<dbReference type="InterPro" id="IPR036880">
    <property type="entry name" value="Kunitz_BPTI_sf"/>
</dbReference>
<name>A0A9N9SX90_DIABA</name>
<dbReference type="EMBL" id="OU898279">
    <property type="protein sequence ID" value="CAG9832576.1"/>
    <property type="molecule type" value="Genomic_DNA"/>
</dbReference>
<reference evidence="3" key="1">
    <citation type="submission" date="2022-01" db="EMBL/GenBank/DDBJ databases">
        <authorList>
            <person name="King R."/>
        </authorList>
    </citation>
    <scope>NUCLEOTIDE SEQUENCE</scope>
</reference>
<evidence type="ECO:0000259" key="2">
    <source>
        <dbReference type="PROSITE" id="PS50279"/>
    </source>
</evidence>
<dbReference type="SUPFAM" id="SSF57362">
    <property type="entry name" value="BPTI-like"/>
    <property type="match status" value="1"/>
</dbReference>
<dbReference type="OrthoDB" id="6775666at2759"/>
<organism evidence="3 4">
    <name type="scientific">Diabrotica balteata</name>
    <name type="common">Banded cucumber beetle</name>
    <dbReference type="NCBI Taxonomy" id="107213"/>
    <lineage>
        <taxon>Eukaryota</taxon>
        <taxon>Metazoa</taxon>
        <taxon>Ecdysozoa</taxon>
        <taxon>Arthropoda</taxon>
        <taxon>Hexapoda</taxon>
        <taxon>Insecta</taxon>
        <taxon>Pterygota</taxon>
        <taxon>Neoptera</taxon>
        <taxon>Endopterygota</taxon>
        <taxon>Coleoptera</taxon>
        <taxon>Polyphaga</taxon>
        <taxon>Cucujiformia</taxon>
        <taxon>Chrysomeloidea</taxon>
        <taxon>Chrysomelidae</taxon>
        <taxon>Galerucinae</taxon>
        <taxon>Diabroticina</taxon>
        <taxon>Diabroticites</taxon>
        <taxon>Diabrotica</taxon>
    </lineage>
</organism>
<dbReference type="GO" id="GO:0004867">
    <property type="term" value="F:serine-type endopeptidase inhibitor activity"/>
    <property type="evidence" value="ECO:0007669"/>
    <property type="project" value="InterPro"/>
</dbReference>
<dbReference type="AlphaFoldDB" id="A0A9N9SX90"/>
<accession>A0A9N9SX90</accession>
<dbReference type="Gene3D" id="4.10.410.10">
    <property type="entry name" value="Pancreatic trypsin inhibitor Kunitz domain"/>
    <property type="match status" value="1"/>
</dbReference>
<evidence type="ECO:0000313" key="4">
    <source>
        <dbReference type="Proteomes" id="UP001153709"/>
    </source>
</evidence>
<gene>
    <name evidence="3" type="ORF">DIABBA_LOCUS6041</name>
</gene>
<dbReference type="SMART" id="SM00131">
    <property type="entry name" value="KU"/>
    <property type="match status" value="1"/>
</dbReference>
<dbReference type="Pfam" id="PF00014">
    <property type="entry name" value="Kunitz_BPTI"/>
    <property type="match status" value="1"/>
</dbReference>